<keyword evidence="2" id="KW-0408">Iron</keyword>
<protein>
    <submittedName>
        <fullName evidence="5">Aldo/keto reductase</fullName>
    </submittedName>
</protein>
<keyword evidence="6" id="KW-1185">Reference proteome</keyword>
<dbReference type="AlphaFoldDB" id="A0A415E3V3"/>
<dbReference type="InterPro" id="IPR020471">
    <property type="entry name" value="AKR"/>
</dbReference>
<dbReference type="GO" id="GO:0016491">
    <property type="term" value="F:oxidoreductase activity"/>
    <property type="evidence" value="ECO:0007669"/>
    <property type="project" value="InterPro"/>
</dbReference>
<dbReference type="GO" id="GO:0046872">
    <property type="term" value="F:metal ion binding"/>
    <property type="evidence" value="ECO:0007669"/>
    <property type="project" value="UniProtKB-KW"/>
</dbReference>
<dbReference type="PROSITE" id="PS51379">
    <property type="entry name" value="4FE4S_FER_2"/>
    <property type="match status" value="1"/>
</dbReference>
<organism evidence="5 6">
    <name type="scientific">Emergencia timonensis</name>
    <dbReference type="NCBI Taxonomy" id="1776384"/>
    <lineage>
        <taxon>Bacteria</taxon>
        <taxon>Bacillati</taxon>
        <taxon>Bacillota</taxon>
        <taxon>Clostridia</taxon>
        <taxon>Peptostreptococcales</taxon>
        <taxon>Anaerovoracaceae</taxon>
        <taxon>Emergencia</taxon>
    </lineage>
</organism>
<dbReference type="GO" id="GO:0051536">
    <property type="term" value="F:iron-sulfur cluster binding"/>
    <property type="evidence" value="ECO:0007669"/>
    <property type="project" value="UniProtKB-KW"/>
</dbReference>
<dbReference type="Gene3D" id="3.20.20.100">
    <property type="entry name" value="NADP-dependent oxidoreductase domain"/>
    <property type="match status" value="1"/>
</dbReference>
<dbReference type="InterPro" id="IPR017896">
    <property type="entry name" value="4Fe4S_Fe-S-bd"/>
</dbReference>
<dbReference type="SUPFAM" id="SSF46548">
    <property type="entry name" value="alpha-helical ferredoxin"/>
    <property type="match status" value="1"/>
</dbReference>
<dbReference type="PRINTS" id="PR00069">
    <property type="entry name" value="ALDKETRDTASE"/>
</dbReference>
<sequence length="387" mass="43857">MEQRKMGMSILGYGCMRFPKKGSRIDMEKTEELIDYAISHGINYFDTAYIYKGSEKALGAVLAKNGWRKQVMIATKMPHYLIKSIEGLERVFQEQLSRLQTDYVDCYLMHMLPDVRIWGRLIKMGILEWIEAKRSCGQIKNIGFSYHGGSRQFMELLDIYPWDFCQVQYNYMDEHSQAGRKGVEYAAEKEIPVIIMEPLRGGLLTEGLPQRAKAVFAEAERKGSPAEWGLRWLWNQKAVSTVLSGMGSMEILQENVKVAQTVQSGEMTCAEKKVFESVKTAINEMIKIPCTGCGYCQPCPKGVDISGIFRCYNASYADGLFTGMREYLMCTTFRAERTNAARCIGCGRCEVHCPQKIVIRDGLKQAAKRLENPAYHVIALGAKAVFR</sequence>
<evidence type="ECO:0000313" key="6">
    <source>
        <dbReference type="Proteomes" id="UP000284841"/>
    </source>
</evidence>
<dbReference type="Proteomes" id="UP000284841">
    <property type="component" value="Unassembled WGS sequence"/>
</dbReference>
<dbReference type="EMBL" id="QRMS01000002">
    <property type="protein sequence ID" value="RHJ88323.1"/>
    <property type="molecule type" value="Genomic_DNA"/>
</dbReference>
<comment type="caution">
    <text evidence="5">The sequence shown here is derived from an EMBL/GenBank/DDBJ whole genome shotgun (WGS) entry which is preliminary data.</text>
</comment>
<dbReference type="InterPro" id="IPR036812">
    <property type="entry name" value="NAD(P)_OxRdtase_dom_sf"/>
</dbReference>
<accession>A0A415E3V3</accession>
<dbReference type="CDD" id="cd19096">
    <property type="entry name" value="AKR_Fe-S_oxidoreductase"/>
    <property type="match status" value="1"/>
</dbReference>
<dbReference type="RefSeq" id="WP_118334958.1">
    <property type="nucleotide sequence ID" value="NZ_AP025567.1"/>
</dbReference>
<evidence type="ECO:0000313" key="5">
    <source>
        <dbReference type="EMBL" id="RHJ88323.1"/>
    </source>
</evidence>
<evidence type="ECO:0000259" key="4">
    <source>
        <dbReference type="PROSITE" id="PS51379"/>
    </source>
</evidence>
<dbReference type="Pfam" id="PF00248">
    <property type="entry name" value="Aldo_ket_red"/>
    <property type="match status" value="1"/>
</dbReference>
<keyword evidence="1" id="KW-0479">Metal-binding</keyword>
<name>A0A415E3V3_9FIRM</name>
<evidence type="ECO:0000256" key="3">
    <source>
        <dbReference type="ARBA" id="ARBA00023014"/>
    </source>
</evidence>
<dbReference type="PANTHER" id="PTHR43312">
    <property type="entry name" value="D-THREO-ALDOSE 1-DEHYDROGENASE"/>
    <property type="match status" value="1"/>
</dbReference>
<dbReference type="OrthoDB" id="9773828at2"/>
<reference evidence="5 6" key="1">
    <citation type="submission" date="2018-08" db="EMBL/GenBank/DDBJ databases">
        <title>A genome reference for cultivated species of the human gut microbiota.</title>
        <authorList>
            <person name="Zou Y."/>
            <person name="Xue W."/>
            <person name="Luo G."/>
        </authorList>
    </citation>
    <scope>NUCLEOTIDE SEQUENCE [LARGE SCALE GENOMIC DNA]</scope>
    <source>
        <strain evidence="5 6">AM07-24</strain>
    </source>
</reference>
<dbReference type="Pfam" id="PF13187">
    <property type="entry name" value="Fer4_9"/>
    <property type="match status" value="1"/>
</dbReference>
<dbReference type="InterPro" id="IPR053135">
    <property type="entry name" value="AKR2_Oxidoreductase"/>
</dbReference>
<dbReference type="PANTHER" id="PTHR43312:SF2">
    <property type="entry name" value="OXIDOREDUCTASE"/>
    <property type="match status" value="1"/>
</dbReference>
<evidence type="ECO:0000256" key="2">
    <source>
        <dbReference type="ARBA" id="ARBA00023004"/>
    </source>
</evidence>
<dbReference type="InterPro" id="IPR023210">
    <property type="entry name" value="NADP_OxRdtase_dom"/>
</dbReference>
<keyword evidence="3" id="KW-0411">Iron-sulfur</keyword>
<dbReference type="SUPFAM" id="SSF51430">
    <property type="entry name" value="NAD(P)-linked oxidoreductase"/>
    <property type="match status" value="1"/>
</dbReference>
<dbReference type="InterPro" id="IPR017900">
    <property type="entry name" value="4Fe4S_Fe_S_CS"/>
</dbReference>
<dbReference type="PROSITE" id="PS00198">
    <property type="entry name" value="4FE4S_FER_1"/>
    <property type="match status" value="1"/>
</dbReference>
<gene>
    <name evidence="5" type="ORF">DW099_07915</name>
</gene>
<proteinExistence type="predicted"/>
<evidence type="ECO:0000256" key="1">
    <source>
        <dbReference type="ARBA" id="ARBA00022723"/>
    </source>
</evidence>
<feature type="domain" description="4Fe-4S ferredoxin-type" evidence="4">
    <location>
        <begin position="334"/>
        <end position="363"/>
    </location>
</feature>